<sequence>MRGRLRYIRGRDVREKREPTCAIGRRDAAHDDDPVCRLSGALHDAESTCINATGGRLLRAYPNVSGAALHLHSAWPGRSVRNCETSRSRCRCRVRFFERTFRVSVKSQNEGDPAFDREMDPIYWGYLVPCFVQSFVPWQIAATKSDVILEAFVPPGRKPMTPSKVDVSAAEASTSLVNNKSVALPTRSPRATGLGLQLSHIQVSRAHIHAYLRVYVRPTGLCKLGHDDVYRHKPKPRLRGVSSEFVGLEPAAREC</sequence>
<keyword evidence="2" id="KW-1185">Reference proteome</keyword>
<dbReference type="Proteomes" id="UP000007755">
    <property type="component" value="Unassembled WGS sequence"/>
</dbReference>
<protein>
    <submittedName>
        <fullName evidence="1">Uncharacterized protein</fullName>
    </submittedName>
</protein>
<dbReference type="AlphaFoldDB" id="F4W9C2"/>
<accession>F4W9C2</accession>
<gene>
    <name evidence="1" type="ORF">G5I_02070</name>
</gene>
<evidence type="ECO:0000313" key="2">
    <source>
        <dbReference type="Proteomes" id="UP000007755"/>
    </source>
</evidence>
<evidence type="ECO:0000313" key="1">
    <source>
        <dbReference type="EMBL" id="EGI69304.1"/>
    </source>
</evidence>
<organism evidence="2">
    <name type="scientific">Acromyrmex echinatior</name>
    <name type="common">Panamanian leafcutter ant</name>
    <name type="synonym">Acromyrmex octospinosus echinatior</name>
    <dbReference type="NCBI Taxonomy" id="103372"/>
    <lineage>
        <taxon>Eukaryota</taxon>
        <taxon>Metazoa</taxon>
        <taxon>Ecdysozoa</taxon>
        <taxon>Arthropoda</taxon>
        <taxon>Hexapoda</taxon>
        <taxon>Insecta</taxon>
        <taxon>Pterygota</taxon>
        <taxon>Neoptera</taxon>
        <taxon>Endopterygota</taxon>
        <taxon>Hymenoptera</taxon>
        <taxon>Apocrita</taxon>
        <taxon>Aculeata</taxon>
        <taxon>Formicoidea</taxon>
        <taxon>Formicidae</taxon>
        <taxon>Myrmicinae</taxon>
        <taxon>Acromyrmex</taxon>
    </lineage>
</organism>
<reference evidence="1" key="1">
    <citation type="submission" date="2011-02" db="EMBL/GenBank/DDBJ databases">
        <title>The genome of the leaf-cutting ant Acromyrmex echinatior suggests key adaptations to social evolution and fungus farming.</title>
        <authorList>
            <person name="Nygaard S."/>
            <person name="Zhang G."/>
        </authorList>
    </citation>
    <scope>NUCLEOTIDE SEQUENCE</scope>
</reference>
<name>F4W9C2_ACREC</name>
<dbReference type="EMBL" id="GL888002">
    <property type="protein sequence ID" value="EGI69304.1"/>
    <property type="molecule type" value="Genomic_DNA"/>
</dbReference>
<proteinExistence type="predicted"/>
<dbReference type="InParanoid" id="F4W9C2"/>